<feature type="signal peptide" evidence="5">
    <location>
        <begin position="1"/>
        <end position="24"/>
    </location>
</feature>
<dbReference type="Pfam" id="PF03537">
    <property type="entry name" value="Glyco_hydro_114"/>
    <property type="match status" value="1"/>
</dbReference>
<dbReference type="InterPro" id="IPR035971">
    <property type="entry name" value="CBD_sf"/>
</dbReference>
<dbReference type="AlphaFoldDB" id="A0A6A6X6C2"/>
<dbReference type="GO" id="GO:0005975">
    <property type="term" value="P:carbohydrate metabolic process"/>
    <property type="evidence" value="ECO:0007669"/>
    <property type="project" value="InterPro"/>
</dbReference>
<accession>A0A6A6X6C2</accession>
<dbReference type="Gene3D" id="3.20.20.70">
    <property type="entry name" value="Aldolase class I"/>
    <property type="match status" value="1"/>
</dbReference>
<sequence>MIGSLFTMLSWIFCAGLLAGPVLAQVSFSRGQKFQIILTGTPDTSKSPLPPIDAPVWDVDLFDNDAATIKALKDSGKIVICYFSAGTWEDWRDDVKDFPAADLGKVLPEWPNEKWIRTGSTKIRDIMAKRIKIGADKGCDAIDPDNTDGYQNDNGLNLQKNDLINYMQWLQKTAASYGMKIGLKNSLDILPTVAPIMDFAVNEQCAQLNECTAYDSFLASDKPVFHIEYPTPLTPAQANTTLCNGPGTNGMSTVLKEMALNGITIYCDGSREETPTKGTTNPPRPSKPPTPPKTTTKKSSTTIRRTSTEPNEPTPTTRRPTLTTRASSSPARTSSQKPTSTPGNGGGCRQKHWDQCGGNDWKGCTVCESGFTCKGVSPPYYYQCL</sequence>
<feature type="region of interest" description="Disordered" evidence="4">
    <location>
        <begin position="269"/>
        <end position="349"/>
    </location>
</feature>
<dbReference type="GO" id="GO:0005576">
    <property type="term" value="C:extracellular region"/>
    <property type="evidence" value="ECO:0007669"/>
    <property type="project" value="InterPro"/>
</dbReference>
<dbReference type="InterPro" id="IPR013785">
    <property type="entry name" value="Aldolase_TIM"/>
</dbReference>
<dbReference type="EMBL" id="MU001997">
    <property type="protein sequence ID" value="KAF2791882.1"/>
    <property type="molecule type" value="Genomic_DNA"/>
</dbReference>
<dbReference type="EC" id="3.2.1.22" evidence="2"/>
<feature type="compositionally biased region" description="Pro residues" evidence="4">
    <location>
        <begin position="282"/>
        <end position="292"/>
    </location>
</feature>
<dbReference type="Proteomes" id="UP000799757">
    <property type="component" value="Unassembled WGS sequence"/>
</dbReference>
<protein>
    <recommendedName>
        <fullName evidence="2">alpha-galactosidase</fullName>
        <ecNumber evidence="2">3.2.1.22</ecNumber>
    </recommendedName>
</protein>
<keyword evidence="8" id="KW-1185">Reference proteome</keyword>
<evidence type="ECO:0000256" key="1">
    <source>
        <dbReference type="ARBA" id="ARBA00001255"/>
    </source>
</evidence>
<dbReference type="SUPFAM" id="SSF57180">
    <property type="entry name" value="Cellulose-binding domain"/>
    <property type="match status" value="1"/>
</dbReference>
<name>A0A6A6X6C2_9PLEO</name>
<dbReference type="PANTHER" id="PTHR35273:SF2">
    <property type="entry name" value="ALPHA-GALACTOSIDASE"/>
    <property type="match status" value="1"/>
</dbReference>
<dbReference type="GO" id="GO:0004557">
    <property type="term" value="F:alpha-galactosidase activity"/>
    <property type="evidence" value="ECO:0007669"/>
    <property type="project" value="UniProtKB-EC"/>
</dbReference>
<feature type="chain" id="PRO_5025456324" description="alpha-galactosidase" evidence="5">
    <location>
        <begin position="25"/>
        <end position="385"/>
    </location>
</feature>
<feature type="compositionally biased region" description="Low complexity" evidence="4">
    <location>
        <begin position="293"/>
        <end position="335"/>
    </location>
</feature>
<keyword evidence="3 5" id="KW-0732">Signal</keyword>
<evidence type="ECO:0000259" key="6">
    <source>
        <dbReference type="PROSITE" id="PS51164"/>
    </source>
</evidence>
<organism evidence="7 8">
    <name type="scientific">Melanomma pulvis-pyrius CBS 109.77</name>
    <dbReference type="NCBI Taxonomy" id="1314802"/>
    <lineage>
        <taxon>Eukaryota</taxon>
        <taxon>Fungi</taxon>
        <taxon>Dikarya</taxon>
        <taxon>Ascomycota</taxon>
        <taxon>Pezizomycotina</taxon>
        <taxon>Dothideomycetes</taxon>
        <taxon>Pleosporomycetidae</taxon>
        <taxon>Pleosporales</taxon>
        <taxon>Melanommataceae</taxon>
        <taxon>Melanomma</taxon>
    </lineage>
</organism>
<feature type="domain" description="CBM1" evidence="6">
    <location>
        <begin position="348"/>
        <end position="385"/>
    </location>
</feature>
<dbReference type="InterPro" id="IPR000254">
    <property type="entry name" value="CBD"/>
</dbReference>
<reference evidence="7" key="1">
    <citation type="journal article" date="2020" name="Stud. Mycol.">
        <title>101 Dothideomycetes genomes: a test case for predicting lifestyles and emergence of pathogens.</title>
        <authorList>
            <person name="Haridas S."/>
            <person name="Albert R."/>
            <person name="Binder M."/>
            <person name="Bloem J."/>
            <person name="Labutti K."/>
            <person name="Salamov A."/>
            <person name="Andreopoulos B."/>
            <person name="Baker S."/>
            <person name="Barry K."/>
            <person name="Bills G."/>
            <person name="Bluhm B."/>
            <person name="Cannon C."/>
            <person name="Castanera R."/>
            <person name="Culley D."/>
            <person name="Daum C."/>
            <person name="Ezra D."/>
            <person name="Gonzalez J."/>
            <person name="Henrissat B."/>
            <person name="Kuo A."/>
            <person name="Liang C."/>
            <person name="Lipzen A."/>
            <person name="Lutzoni F."/>
            <person name="Magnuson J."/>
            <person name="Mondo S."/>
            <person name="Nolan M."/>
            <person name="Ohm R."/>
            <person name="Pangilinan J."/>
            <person name="Park H.-J."/>
            <person name="Ramirez L."/>
            <person name="Alfaro M."/>
            <person name="Sun H."/>
            <person name="Tritt A."/>
            <person name="Yoshinaga Y."/>
            <person name="Zwiers L.-H."/>
            <person name="Turgeon B."/>
            <person name="Goodwin S."/>
            <person name="Spatafora J."/>
            <person name="Crous P."/>
            <person name="Grigoriev I."/>
        </authorList>
    </citation>
    <scope>NUCLEOTIDE SEQUENCE</scope>
    <source>
        <strain evidence="7">CBS 109.77</strain>
    </source>
</reference>
<dbReference type="InterPro" id="IPR017853">
    <property type="entry name" value="GH"/>
</dbReference>
<gene>
    <name evidence="7" type="ORF">K505DRAFT_247914</name>
</gene>
<proteinExistence type="predicted"/>
<evidence type="ECO:0000256" key="4">
    <source>
        <dbReference type="SAM" id="MobiDB-lite"/>
    </source>
</evidence>
<dbReference type="Pfam" id="PF00734">
    <property type="entry name" value="CBM_1"/>
    <property type="match status" value="1"/>
</dbReference>
<dbReference type="PANTHER" id="PTHR35273">
    <property type="entry name" value="ALPHA-1,4 POLYGALACTOSAMINIDASE, PUTATIVE (AFU_ORTHOLOGUE AFUA_3G07890)-RELATED"/>
    <property type="match status" value="1"/>
</dbReference>
<dbReference type="OrthoDB" id="2108802at2759"/>
<evidence type="ECO:0000313" key="7">
    <source>
        <dbReference type="EMBL" id="KAF2791882.1"/>
    </source>
</evidence>
<evidence type="ECO:0000256" key="3">
    <source>
        <dbReference type="ARBA" id="ARBA00022729"/>
    </source>
</evidence>
<evidence type="ECO:0000256" key="5">
    <source>
        <dbReference type="SAM" id="SignalP"/>
    </source>
</evidence>
<dbReference type="SUPFAM" id="SSF51445">
    <property type="entry name" value="(Trans)glycosidases"/>
    <property type="match status" value="1"/>
</dbReference>
<comment type="catalytic activity">
    <reaction evidence="1">
        <text>Hydrolysis of terminal, non-reducing alpha-D-galactose residues in alpha-D-galactosides, including galactose oligosaccharides, galactomannans and galactolipids.</text>
        <dbReference type="EC" id="3.2.1.22"/>
    </reaction>
</comment>
<dbReference type="InterPro" id="IPR004352">
    <property type="entry name" value="GH114_TIM-barrel"/>
</dbReference>
<dbReference type="PROSITE" id="PS51164">
    <property type="entry name" value="CBM1_2"/>
    <property type="match status" value="1"/>
</dbReference>
<dbReference type="SMART" id="SM00236">
    <property type="entry name" value="fCBD"/>
    <property type="match status" value="1"/>
</dbReference>
<evidence type="ECO:0000256" key="2">
    <source>
        <dbReference type="ARBA" id="ARBA00012755"/>
    </source>
</evidence>
<evidence type="ECO:0000313" key="8">
    <source>
        <dbReference type="Proteomes" id="UP000799757"/>
    </source>
</evidence>
<dbReference type="GO" id="GO:0030248">
    <property type="term" value="F:cellulose binding"/>
    <property type="evidence" value="ECO:0007669"/>
    <property type="project" value="InterPro"/>
</dbReference>